<feature type="compositionally biased region" description="Basic residues" evidence="5">
    <location>
        <begin position="753"/>
        <end position="766"/>
    </location>
</feature>
<evidence type="ECO:0000256" key="4">
    <source>
        <dbReference type="ARBA" id="ARBA00023136"/>
    </source>
</evidence>
<gene>
    <name evidence="8" type="primary">NDAI0A05360</name>
    <name evidence="8" type="ordered locus">NDAI_0A05360</name>
</gene>
<feature type="transmembrane region" description="Helical" evidence="6">
    <location>
        <begin position="322"/>
        <end position="343"/>
    </location>
</feature>
<feature type="domain" description="Anoctamin transmembrane" evidence="7">
    <location>
        <begin position="146"/>
        <end position="613"/>
    </location>
</feature>
<keyword evidence="2 6" id="KW-0812">Transmembrane</keyword>
<dbReference type="GeneID" id="11494416"/>
<evidence type="ECO:0000256" key="2">
    <source>
        <dbReference type="ARBA" id="ARBA00022692"/>
    </source>
</evidence>
<feature type="region of interest" description="Disordered" evidence="5">
    <location>
        <begin position="741"/>
        <end position="819"/>
    </location>
</feature>
<evidence type="ECO:0000259" key="7">
    <source>
        <dbReference type="Pfam" id="PF04547"/>
    </source>
</evidence>
<evidence type="ECO:0000313" key="9">
    <source>
        <dbReference type="Proteomes" id="UP000000689"/>
    </source>
</evidence>
<organism evidence="8 9">
    <name type="scientific">Naumovozyma dairenensis (strain ATCC 10597 / BCRC 20456 / CBS 421 / NBRC 0211 / NRRL Y-12639)</name>
    <name type="common">Saccharomyces dairenensis</name>
    <dbReference type="NCBI Taxonomy" id="1071378"/>
    <lineage>
        <taxon>Eukaryota</taxon>
        <taxon>Fungi</taxon>
        <taxon>Dikarya</taxon>
        <taxon>Ascomycota</taxon>
        <taxon>Saccharomycotina</taxon>
        <taxon>Saccharomycetes</taxon>
        <taxon>Saccharomycetales</taxon>
        <taxon>Saccharomycetaceae</taxon>
        <taxon>Naumovozyma</taxon>
    </lineage>
</organism>
<feature type="transmembrane region" description="Helical" evidence="6">
    <location>
        <begin position="382"/>
        <end position="403"/>
    </location>
</feature>
<dbReference type="InterPro" id="IPR049452">
    <property type="entry name" value="Anoctamin_TM"/>
</dbReference>
<dbReference type="PANTHER" id="PTHR12308">
    <property type="entry name" value="ANOCTAMIN"/>
    <property type="match status" value="1"/>
</dbReference>
<keyword evidence="3 6" id="KW-1133">Transmembrane helix</keyword>
<feature type="region of interest" description="Disordered" evidence="5">
    <location>
        <begin position="699"/>
        <end position="721"/>
    </location>
</feature>
<reference evidence="8 9" key="1">
    <citation type="journal article" date="2011" name="Proc. Natl. Acad. Sci. U.S.A.">
        <title>Evolutionary erosion of yeast sex chromosomes by mating-type switching accidents.</title>
        <authorList>
            <person name="Gordon J.L."/>
            <person name="Armisen D."/>
            <person name="Proux-Wera E."/>
            <person name="Oheigeartaigh S.S."/>
            <person name="Byrne K.P."/>
            <person name="Wolfe K.H."/>
        </authorList>
    </citation>
    <scope>NUCLEOTIDE SEQUENCE [LARGE SCALE GENOMIC DNA]</scope>
    <source>
        <strain evidence="9">ATCC 10597 / BCRC 20456 / CBS 421 / NBRC 0211 / NRRL Y-12639</strain>
    </source>
</reference>
<feature type="compositionally biased region" description="Polar residues" evidence="5">
    <location>
        <begin position="804"/>
        <end position="817"/>
    </location>
</feature>
<dbReference type="GO" id="GO:0016020">
    <property type="term" value="C:membrane"/>
    <property type="evidence" value="ECO:0007669"/>
    <property type="project" value="UniProtKB-SubCell"/>
</dbReference>
<feature type="transmembrane region" description="Helical" evidence="6">
    <location>
        <begin position="590"/>
        <end position="609"/>
    </location>
</feature>
<feature type="compositionally biased region" description="Low complexity" evidence="5">
    <location>
        <begin position="847"/>
        <end position="858"/>
    </location>
</feature>
<name>G0W4F3_NAUDC</name>
<protein>
    <recommendedName>
        <fullName evidence="7">Anoctamin transmembrane domain-containing protein</fullName>
    </recommendedName>
</protein>
<dbReference type="eggNOG" id="KOG2513">
    <property type="taxonomic scope" value="Eukaryota"/>
</dbReference>
<feature type="transmembrane region" description="Helical" evidence="6">
    <location>
        <begin position="238"/>
        <end position="265"/>
    </location>
</feature>
<dbReference type="AlphaFoldDB" id="G0W4F3"/>
<feature type="transmembrane region" description="Helical" evidence="6">
    <location>
        <begin position="277"/>
        <end position="301"/>
    </location>
</feature>
<evidence type="ECO:0000313" key="8">
    <source>
        <dbReference type="EMBL" id="CCD22691.1"/>
    </source>
</evidence>
<sequence length="1010" mass="117352">MTDTLDQLDPNYVISFDYSEDNLTLLVSKLSQLGIKALSRPGNDENTVYLYFRIDEHPSEYTSFSGGVDNITSNNNGNNVLSETRTLALFEAVRNNEFVHSIIPLYELDKQKRLNQFFHDQVYKKPLALPTDSELKQLSDLTGNPKLSLYFAYMATYTKKLKYLAIAGLMVRILFGNSFHEFSTLYSIGLNIWTLYFTTSWIYDLQPKYKWKLTHGQSDESDNINSYDNPNTVRIKKLCFIPIVIAFVIALISFQLLCFVIEIFITQLYDGPLIRILTLLPTILISIFTPTLQTIFNKLFVEKFVAWENGPNPKKSKVEKNFMLTFFINYSPLLITLFLYLPFGYKFTPEWKQRTTRYVQSMNVPVTKSNFKVHTNRYKIQFFYFTVTNQLILFFTQNILPLIMEKVLPKFKDENKPTSTKFKIKRQFKKSYPKDFKLWERTNSYITGPWDEFNEDINYEKLNIQLGFVIMFSIIWPLSPMICYIFNHIIIKADLWRAIEKCKPSVPSFSRIQQQNTVPLKVKDNNTVNANPTFVWNIILMVMAIIGSTLSSLLTYMYRNCHLPDVGYTSPLEKEDIWYRFFPLSHSWPSILLFAVIMEHIVLLSYFFLSRIVCGLNECNNTGFVPLDKNLVVKRKTDLSKVISATKEFMEPLTLLKSKENDNVQQSTERTIGRRRSTMSSIESKPENLQFLKENISHEEVTTNTSNQDRNYTKEKQPTKINQYENENVNRDEYPKVISVPANERPPDIIDQRKRRPSGTIQRRKSSVSYKVAGATIPDVIPTSRSKPTSKSKKIIETTSVSKLQPTTARPLSSTDRSLSIKAASAALKDDTLTDIEPLPPGKHTKQVQQEQEQQQQKHQQDEEEQYRQEQQQRQEHEYEQEQQQQQHQQHQQRNPEQQQFNAQELEERELARQQMELAAQAHEGEHFNEDMGDAPKLQLNDETVDTTPSVERRHSIGSQVLKTVKSPIKHIQKTATTHSSRRKSSKSETTPGGKKKKMPGFLTKIQNKL</sequence>
<feature type="transmembrane region" description="Helical" evidence="6">
    <location>
        <begin position="466"/>
        <end position="491"/>
    </location>
</feature>
<dbReference type="EMBL" id="HE580267">
    <property type="protein sequence ID" value="CCD22691.1"/>
    <property type="molecule type" value="Genomic_DNA"/>
</dbReference>
<dbReference type="GO" id="GO:0032541">
    <property type="term" value="C:cortical endoplasmic reticulum"/>
    <property type="evidence" value="ECO:0007669"/>
    <property type="project" value="TreeGrafter"/>
</dbReference>
<evidence type="ECO:0000256" key="5">
    <source>
        <dbReference type="SAM" id="MobiDB-lite"/>
    </source>
</evidence>
<proteinExistence type="predicted"/>
<dbReference type="OMA" id="WAIITES"/>
<dbReference type="GO" id="GO:0005254">
    <property type="term" value="F:chloride channel activity"/>
    <property type="evidence" value="ECO:0007669"/>
    <property type="project" value="TreeGrafter"/>
</dbReference>
<feature type="region of interest" description="Disordered" evidence="5">
    <location>
        <begin position="660"/>
        <end position="680"/>
    </location>
</feature>
<dbReference type="HOGENOM" id="CLU_014462_0_0_1"/>
<dbReference type="OrthoDB" id="296386at2759"/>
<dbReference type="RefSeq" id="XP_003667934.1">
    <property type="nucleotide sequence ID" value="XM_003667886.1"/>
</dbReference>
<dbReference type="Proteomes" id="UP000000689">
    <property type="component" value="Chromosome 1"/>
</dbReference>
<feature type="compositionally biased region" description="Low complexity" evidence="5">
    <location>
        <begin position="882"/>
        <end position="904"/>
    </location>
</feature>
<evidence type="ECO:0000256" key="1">
    <source>
        <dbReference type="ARBA" id="ARBA00004141"/>
    </source>
</evidence>
<evidence type="ECO:0000256" key="6">
    <source>
        <dbReference type="SAM" id="Phobius"/>
    </source>
</evidence>
<feature type="compositionally biased region" description="Basic and acidic residues" evidence="5">
    <location>
        <begin position="866"/>
        <end position="880"/>
    </location>
</feature>
<dbReference type="Pfam" id="PF04547">
    <property type="entry name" value="Anoctamin"/>
    <property type="match status" value="1"/>
</dbReference>
<keyword evidence="9" id="KW-1185">Reference proteome</keyword>
<keyword evidence="4 6" id="KW-0472">Membrane</keyword>
<evidence type="ECO:0000256" key="3">
    <source>
        <dbReference type="ARBA" id="ARBA00022989"/>
    </source>
</evidence>
<feature type="region of interest" description="Disordered" evidence="5">
    <location>
        <begin position="831"/>
        <end position="1010"/>
    </location>
</feature>
<dbReference type="PANTHER" id="PTHR12308:SF73">
    <property type="entry name" value="ANOCTAMIN"/>
    <property type="match status" value="1"/>
</dbReference>
<dbReference type="InterPro" id="IPR007632">
    <property type="entry name" value="Anoctamin"/>
</dbReference>
<dbReference type="KEGG" id="ndi:NDAI_0A05360"/>
<comment type="subcellular location">
    <subcellularLocation>
        <location evidence="1">Membrane</location>
        <topology evidence="1">Multi-pass membrane protein</topology>
    </subcellularLocation>
</comment>
<feature type="transmembrane region" description="Helical" evidence="6">
    <location>
        <begin position="534"/>
        <end position="558"/>
    </location>
</feature>
<accession>G0W4F3</accession>